<accession>A0A1Y6CQ22</accession>
<dbReference type="InterPro" id="IPR005498">
    <property type="entry name" value="T4SS_VirB10/TraB/TrbI"/>
</dbReference>
<feature type="compositionally biased region" description="Polar residues" evidence="6">
    <location>
        <begin position="166"/>
        <end position="175"/>
    </location>
</feature>
<keyword evidence="5" id="KW-0472">Membrane</keyword>
<evidence type="ECO:0000256" key="5">
    <source>
        <dbReference type="ARBA" id="ARBA00023136"/>
    </source>
</evidence>
<dbReference type="InterPro" id="IPR042217">
    <property type="entry name" value="T4SS_VirB10/TrbI"/>
</dbReference>
<dbReference type="GO" id="GO:0016020">
    <property type="term" value="C:membrane"/>
    <property type="evidence" value="ECO:0007669"/>
    <property type="project" value="UniProtKB-SubCell"/>
</dbReference>
<dbReference type="Pfam" id="PF03743">
    <property type="entry name" value="TrbI"/>
    <property type="match status" value="1"/>
</dbReference>
<reference evidence="7 8" key="1">
    <citation type="submission" date="2017-04" db="EMBL/GenBank/DDBJ databases">
        <authorList>
            <person name="Afonso C.L."/>
            <person name="Miller P.J."/>
            <person name="Scott M.A."/>
            <person name="Spackman E."/>
            <person name="Goraichik I."/>
            <person name="Dimitrov K.M."/>
            <person name="Suarez D.L."/>
            <person name="Swayne D.E."/>
        </authorList>
    </citation>
    <scope>NUCLEOTIDE SEQUENCE [LARGE SCALE GENOMIC DNA]</scope>
    <source>
        <strain evidence="7 8">USBA 355</strain>
    </source>
</reference>
<keyword evidence="3" id="KW-0812">Transmembrane</keyword>
<sequence length="494" mass="50733">MKPVLVVGALLGLAGLAAGAIWLLPGRPPPKAPAELPPLSSRMYQLPDVPEPAPLGARPALHPDALSFAAPGTQQLVLANDGDREVALQRVVAGGDARVIREEASPAAAAGDVRIPAFSVRAGQGCSLIPAGGSCSIDVDYVPAEAGRHEGEIVLLFALPAASVGGSQTTGSGKAQSGRDAAGQEPARRSAPAGAPQPLEAKLAGTYRPAPAPVAPAPAPALPRFDAYSWRYEQPRHDPSMARRYPTDVGSNPLAAGYVDAPSVAGSDPGDRSRLLTTDRSIPATLASGIESEIPGRVLATVDRDVWSADGSRILIPAGSRLVGRHGVLAAQGARRLPIAWERIIRPDGQHLMMSFDTADEAGRAGATGYLDNRFLERFGAALVTSLVGAAVGAGSAVAEGTVEISGQGNTTIVQRDPTAAAAQGAAKGLNDGLKPITDLLVQEAAAIKPILRIPGGTRIIVQPSQDLVLRPLPAASSYPATAIEGRSVDAERW</sequence>
<keyword evidence="8" id="KW-1185">Reference proteome</keyword>
<dbReference type="Gene3D" id="2.40.128.260">
    <property type="entry name" value="Type IV secretion system, VirB10/TraB/TrbI"/>
    <property type="match status" value="1"/>
</dbReference>
<evidence type="ECO:0000256" key="1">
    <source>
        <dbReference type="ARBA" id="ARBA00004167"/>
    </source>
</evidence>
<dbReference type="AlphaFoldDB" id="A0A1Y6CQ22"/>
<dbReference type="STRING" id="560819.SAMN05428998_1459"/>
<keyword evidence="4" id="KW-1133">Transmembrane helix</keyword>
<evidence type="ECO:0000256" key="4">
    <source>
        <dbReference type="ARBA" id="ARBA00022989"/>
    </source>
</evidence>
<protein>
    <submittedName>
        <fullName evidence="7">Type IV secretory pathway, VirB10 components</fullName>
    </submittedName>
</protein>
<evidence type="ECO:0000256" key="3">
    <source>
        <dbReference type="ARBA" id="ARBA00022692"/>
    </source>
</evidence>
<organism evidence="7 8">
    <name type="scientific">Tistlia consotensis USBA 355</name>
    <dbReference type="NCBI Taxonomy" id="560819"/>
    <lineage>
        <taxon>Bacteria</taxon>
        <taxon>Pseudomonadati</taxon>
        <taxon>Pseudomonadota</taxon>
        <taxon>Alphaproteobacteria</taxon>
        <taxon>Rhodospirillales</taxon>
        <taxon>Rhodovibrionaceae</taxon>
        <taxon>Tistlia</taxon>
    </lineage>
</organism>
<proteinExistence type="inferred from homology"/>
<gene>
    <name evidence="7" type="ORF">SAMN05428998_1459</name>
</gene>
<evidence type="ECO:0000256" key="2">
    <source>
        <dbReference type="ARBA" id="ARBA00010265"/>
    </source>
</evidence>
<dbReference type="RefSeq" id="WP_085126784.1">
    <property type="nucleotide sequence ID" value="NZ_FWZX01000045.1"/>
</dbReference>
<comment type="similarity">
    <text evidence="2">Belongs to the TrbI/VirB10 family.</text>
</comment>
<feature type="region of interest" description="Disordered" evidence="6">
    <location>
        <begin position="166"/>
        <end position="197"/>
    </location>
</feature>
<evidence type="ECO:0000256" key="6">
    <source>
        <dbReference type="SAM" id="MobiDB-lite"/>
    </source>
</evidence>
<dbReference type="EMBL" id="FWZX01000045">
    <property type="protein sequence ID" value="SMF81995.1"/>
    <property type="molecule type" value="Genomic_DNA"/>
</dbReference>
<dbReference type="Proteomes" id="UP000192917">
    <property type="component" value="Unassembled WGS sequence"/>
</dbReference>
<name>A0A1Y6CQ22_9PROT</name>
<comment type="subcellular location">
    <subcellularLocation>
        <location evidence="1">Membrane</location>
        <topology evidence="1">Single-pass membrane protein</topology>
    </subcellularLocation>
</comment>
<dbReference type="CDD" id="cd16429">
    <property type="entry name" value="VirB10"/>
    <property type="match status" value="1"/>
</dbReference>
<evidence type="ECO:0000313" key="7">
    <source>
        <dbReference type="EMBL" id="SMF81995.1"/>
    </source>
</evidence>
<evidence type="ECO:0000313" key="8">
    <source>
        <dbReference type="Proteomes" id="UP000192917"/>
    </source>
</evidence>